<dbReference type="CDD" id="cd10568">
    <property type="entry name" value="SWIB_like"/>
    <property type="match status" value="1"/>
</dbReference>
<dbReference type="SUPFAM" id="SSF47592">
    <property type="entry name" value="SWIB/MDM2 domain"/>
    <property type="match status" value="1"/>
</dbReference>
<reference evidence="2 3" key="1">
    <citation type="journal article" name="Sci. Rep.">
        <title>Telomere-to-telomere assembled and centromere annotated genomes of the two main subspecies of the button mushroom Agaricus bisporus reveal especially polymorphic chromosome ends.</title>
        <authorList>
            <person name="Sonnenberg A.S.M."/>
            <person name="Sedaghat-Telgerd N."/>
            <person name="Lavrijssen B."/>
            <person name="Ohm R.A."/>
            <person name="Hendrickx P.M."/>
            <person name="Scholtmeijer K."/>
            <person name="Baars J.J.P."/>
            <person name="van Peer A."/>
        </authorList>
    </citation>
    <scope>NUCLEOTIDE SEQUENCE [LARGE SCALE GENOMIC DNA]</scope>
    <source>
        <strain evidence="2 3">H119_p4</strain>
    </source>
</reference>
<proteinExistence type="predicted"/>
<evidence type="ECO:0000259" key="1">
    <source>
        <dbReference type="PROSITE" id="PS51925"/>
    </source>
</evidence>
<protein>
    <recommendedName>
        <fullName evidence="1">DM2 domain-containing protein</fullName>
    </recommendedName>
</protein>
<feature type="domain" description="DM2" evidence="1">
    <location>
        <begin position="192"/>
        <end position="269"/>
    </location>
</feature>
<organism evidence="2 3">
    <name type="scientific">Agaricus bisporus var. burnettii</name>
    <dbReference type="NCBI Taxonomy" id="192524"/>
    <lineage>
        <taxon>Eukaryota</taxon>
        <taxon>Fungi</taxon>
        <taxon>Dikarya</taxon>
        <taxon>Basidiomycota</taxon>
        <taxon>Agaricomycotina</taxon>
        <taxon>Agaricomycetes</taxon>
        <taxon>Agaricomycetidae</taxon>
        <taxon>Agaricales</taxon>
        <taxon>Agaricineae</taxon>
        <taxon>Agaricaceae</taxon>
        <taxon>Agaricus</taxon>
    </lineage>
</organism>
<dbReference type="InterPro" id="IPR036885">
    <property type="entry name" value="SWIB_MDM2_dom_sf"/>
</dbReference>
<sequence>MAVPHIDGHKAAKKRKITDRNIPNAVLQNPEFLEDSKMYQSLQDMERKLDWTMTRKKVEVQDALSRIPTTTRTLRIFLSHTVSGQAWQTGGEQPAANFDTGEGIPAWSFKVEGRLLEPPNQRSRDKTPQRKFSTMVKRMVVEIERDPALYPESNIVEWPRATGQHNPSLDGFTVRRSGDQATKLRVIIFLDHFPEQYRLSTELSQVLGIKEDSRLGVVQTLWNYIKLQNLQDKADRRMIHADEKLRMIFGAETIAFQQIPELVNRHLTAPEPVVLHYTLNPSVPPPEKPSAWDVEIKMEDSTLKNRMTTVVQASKESTATLMKLDEEIALLAQSLHNSQLKQTFLQSFADDPAKFIQTWLESQSRDLESILGSGPSEGMTVRQEELRRSEFFQLPWVEEAVAIQEGLRLAARGMQ</sequence>
<dbReference type="Proteomes" id="UP000629468">
    <property type="component" value="Unassembled WGS sequence"/>
</dbReference>
<dbReference type="OMA" id="VMDSKHH"/>
<dbReference type="InterPro" id="IPR019835">
    <property type="entry name" value="SWIB_domain"/>
</dbReference>
<dbReference type="AlphaFoldDB" id="A0A8H7BWK9"/>
<dbReference type="Pfam" id="PF02201">
    <property type="entry name" value="SWIB"/>
    <property type="match status" value="1"/>
</dbReference>
<dbReference type="PANTHER" id="PTHR13844">
    <property type="entry name" value="SWI/SNF-RELATED MATRIX-ASSOCIATED ACTIN-DEPENDENT REGULATOR OF CHROMATIN SUBFAMILY D"/>
    <property type="match status" value="1"/>
</dbReference>
<dbReference type="Gene3D" id="1.10.245.10">
    <property type="entry name" value="SWIB/MDM2 domain"/>
    <property type="match status" value="1"/>
</dbReference>
<accession>A0A8H7BWK9</accession>
<name>A0A8H7BWK9_AGABI</name>
<dbReference type="EMBL" id="JABXXO010000016">
    <property type="protein sequence ID" value="KAF7759617.1"/>
    <property type="molecule type" value="Genomic_DNA"/>
</dbReference>
<evidence type="ECO:0000313" key="3">
    <source>
        <dbReference type="Proteomes" id="UP000629468"/>
    </source>
</evidence>
<comment type="caution">
    <text evidence="2">The sequence shown here is derived from an EMBL/GenBank/DDBJ whole genome shotgun (WGS) entry which is preliminary data.</text>
</comment>
<dbReference type="SMART" id="SM00151">
    <property type="entry name" value="SWIB"/>
    <property type="match status" value="1"/>
</dbReference>
<dbReference type="InterPro" id="IPR003121">
    <property type="entry name" value="SWIB_MDM2_domain"/>
</dbReference>
<dbReference type="PROSITE" id="PS51925">
    <property type="entry name" value="SWIB_MDM2"/>
    <property type="match status" value="1"/>
</dbReference>
<gene>
    <name evidence="2" type="ORF">Agabi119p4_11312</name>
</gene>
<evidence type="ECO:0000313" key="2">
    <source>
        <dbReference type="EMBL" id="KAF7759617.1"/>
    </source>
</evidence>